<gene>
    <name evidence="1" type="ORF">KIN20_025067</name>
</gene>
<dbReference type="EMBL" id="JAHQIW010005090">
    <property type="protein sequence ID" value="KAJ1364878.1"/>
    <property type="molecule type" value="Genomic_DNA"/>
</dbReference>
<comment type="caution">
    <text evidence="1">The sequence shown here is derived from an EMBL/GenBank/DDBJ whole genome shotgun (WGS) entry which is preliminary data.</text>
</comment>
<proteinExistence type="predicted"/>
<evidence type="ECO:0000313" key="2">
    <source>
        <dbReference type="Proteomes" id="UP001196413"/>
    </source>
</evidence>
<reference evidence="1" key="1">
    <citation type="submission" date="2021-06" db="EMBL/GenBank/DDBJ databases">
        <title>Parelaphostrongylus tenuis whole genome reference sequence.</title>
        <authorList>
            <person name="Garwood T.J."/>
            <person name="Larsen P.A."/>
            <person name="Fountain-Jones N.M."/>
            <person name="Garbe J.R."/>
            <person name="Macchietto M.G."/>
            <person name="Kania S.A."/>
            <person name="Gerhold R.W."/>
            <person name="Richards J.E."/>
            <person name="Wolf T.M."/>
        </authorList>
    </citation>
    <scope>NUCLEOTIDE SEQUENCE</scope>
    <source>
        <strain evidence="1">MNPRO001-30</strain>
        <tissue evidence="1">Meninges</tissue>
    </source>
</reference>
<evidence type="ECO:0000313" key="1">
    <source>
        <dbReference type="EMBL" id="KAJ1364878.1"/>
    </source>
</evidence>
<dbReference type="Proteomes" id="UP001196413">
    <property type="component" value="Unassembled WGS sequence"/>
</dbReference>
<organism evidence="1 2">
    <name type="scientific">Parelaphostrongylus tenuis</name>
    <name type="common">Meningeal worm</name>
    <dbReference type="NCBI Taxonomy" id="148309"/>
    <lineage>
        <taxon>Eukaryota</taxon>
        <taxon>Metazoa</taxon>
        <taxon>Ecdysozoa</taxon>
        <taxon>Nematoda</taxon>
        <taxon>Chromadorea</taxon>
        <taxon>Rhabditida</taxon>
        <taxon>Rhabditina</taxon>
        <taxon>Rhabditomorpha</taxon>
        <taxon>Strongyloidea</taxon>
        <taxon>Metastrongylidae</taxon>
        <taxon>Parelaphostrongylus</taxon>
    </lineage>
</organism>
<accession>A0AAD5MZ15</accession>
<protein>
    <submittedName>
        <fullName evidence="1">Uncharacterized protein</fullName>
    </submittedName>
</protein>
<name>A0AAD5MZ15_PARTN</name>
<sequence length="73" mass="8252">MTFVFFNNLWSSTIASVKIDELQEADSLHLAGYRNLTIATVEFTSRQPMRGLPSVSSSISKLSDHWLTIDFTE</sequence>
<keyword evidence="2" id="KW-1185">Reference proteome</keyword>
<dbReference type="AlphaFoldDB" id="A0AAD5MZ15"/>